<evidence type="ECO:0000313" key="3">
    <source>
        <dbReference type="EMBL" id="KAK7047270.1"/>
    </source>
</evidence>
<keyword evidence="2" id="KW-0472">Membrane</keyword>
<comment type="caution">
    <text evidence="3">The sequence shown here is derived from an EMBL/GenBank/DDBJ whole genome shotgun (WGS) entry which is preliminary data.</text>
</comment>
<keyword evidence="2" id="KW-1133">Transmembrane helix</keyword>
<feature type="transmembrane region" description="Helical" evidence="2">
    <location>
        <begin position="170"/>
        <end position="189"/>
    </location>
</feature>
<feature type="transmembrane region" description="Helical" evidence="2">
    <location>
        <begin position="255"/>
        <end position="279"/>
    </location>
</feature>
<name>A0AAW0D861_9AGAR</name>
<organism evidence="3 4">
    <name type="scientific">Paramarasmius palmivorus</name>
    <dbReference type="NCBI Taxonomy" id="297713"/>
    <lineage>
        <taxon>Eukaryota</taxon>
        <taxon>Fungi</taxon>
        <taxon>Dikarya</taxon>
        <taxon>Basidiomycota</taxon>
        <taxon>Agaricomycotina</taxon>
        <taxon>Agaricomycetes</taxon>
        <taxon>Agaricomycetidae</taxon>
        <taxon>Agaricales</taxon>
        <taxon>Marasmiineae</taxon>
        <taxon>Marasmiaceae</taxon>
        <taxon>Paramarasmius</taxon>
    </lineage>
</organism>
<evidence type="ECO:0000256" key="2">
    <source>
        <dbReference type="SAM" id="Phobius"/>
    </source>
</evidence>
<keyword evidence="4" id="KW-1185">Reference proteome</keyword>
<evidence type="ECO:0000256" key="1">
    <source>
        <dbReference type="SAM" id="MobiDB-lite"/>
    </source>
</evidence>
<feature type="transmembrane region" description="Helical" evidence="2">
    <location>
        <begin position="226"/>
        <end position="249"/>
    </location>
</feature>
<evidence type="ECO:0000313" key="4">
    <source>
        <dbReference type="Proteomes" id="UP001383192"/>
    </source>
</evidence>
<sequence length="329" mass="36590">MPSLTNPQIALVSIFVESLCYGIYLATFGISLRFLLWKRYGYGLKSWSQVNKLMLVISLLLFVTATTNLCFNVVRGVESSGPSRTSVQFTDIGSPEEVAKVFCVNFQTFLGDFILTYRYWVIYGKSWKQTAFPIVLWFGVVATGILNVVVMREIHDKEFTAPSAMRPIIISFWVISITLNIFCTSRIAWRLYSVDHELRDALVSQVNSRGPVSSQPRRKPSRLRSAMGIIIQSGLIYTTCAFITCVMYIDGSPAVFITAGTATQSVGIAFNLIIVRVAVEDHLRSQSTDTHGASSLRFGPNVGTTDDVERDKPLGSHASAKLRRDSQDS</sequence>
<accession>A0AAW0D861</accession>
<gene>
    <name evidence="3" type="ORF">VNI00_006501</name>
</gene>
<reference evidence="3 4" key="1">
    <citation type="submission" date="2024-01" db="EMBL/GenBank/DDBJ databases">
        <title>A draft genome for a cacao thread blight-causing isolate of Paramarasmius palmivorus.</title>
        <authorList>
            <person name="Baruah I.K."/>
            <person name="Bukari Y."/>
            <person name="Amoako-Attah I."/>
            <person name="Meinhardt L.W."/>
            <person name="Bailey B.A."/>
            <person name="Cohen S.P."/>
        </authorList>
    </citation>
    <scope>NUCLEOTIDE SEQUENCE [LARGE SCALE GENOMIC DNA]</scope>
    <source>
        <strain evidence="3 4">GH-12</strain>
    </source>
</reference>
<proteinExistence type="predicted"/>
<feature type="transmembrane region" description="Helical" evidence="2">
    <location>
        <begin position="53"/>
        <end position="74"/>
    </location>
</feature>
<feature type="transmembrane region" description="Helical" evidence="2">
    <location>
        <begin position="98"/>
        <end position="120"/>
    </location>
</feature>
<feature type="region of interest" description="Disordered" evidence="1">
    <location>
        <begin position="286"/>
        <end position="329"/>
    </location>
</feature>
<feature type="transmembrane region" description="Helical" evidence="2">
    <location>
        <begin position="132"/>
        <end position="150"/>
    </location>
</feature>
<dbReference type="AlphaFoldDB" id="A0AAW0D861"/>
<dbReference type="Proteomes" id="UP001383192">
    <property type="component" value="Unassembled WGS sequence"/>
</dbReference>
<dbReference type="EMBL" id="JAYKXP010000020">
    <property type="protein sequence ID" value="KAK7047270.1"/>
    <property type="molecule type" value="Genomic_DNA"/>
</dbReference>
<feature type="transmembrane region" description="Helical" evidence="2">
    <location>
        <begin position="12"/>
        <end position="32"/>
    </location>
</feature>
<protein>
    <recommendedName>
        <fullName evidence="5">Taste receptor type 2</fullName>
    </recommendedName>
</protein>
<keyword evidence="2" id="KW-0812">Transmembrane</keyword>
<evidence type="ECO:0008006" key="5">
    <source>
        <dbReference type="Google" id="ProtNLM"/>
    </source>
</evidence>